<evidence type="ECO:0000313" key="1">
    <source>
        <dbReference type="Proteomes" id="UP000887569"/>
    </source>
</evidence>
<accession>A0A915CEU4</accession>
<dbReference type="AlphaFoldDB" id="A0A915CEU4"/>
<sequence>MKQFLGHVPRLRSSRRVHSSASRDCFQYDTPSAPSVRPFLLDSCLSLNLRLRATHSENNSNCHLFRFYVIYL</sequence>
<name>A0A915CEU4_PARUN</name>
<reference evidence="2" key="1">
    <citation type="submission" date="2022-11" db="UniProtKB">
        <authorList>
            <consortium name="WormBaseParasite"/>
        </authorList>
    </citation>
    <scope>IDENTIFICATION</scope>
</reference>
<dbReference type="WBParaSite" id="PgR138_g004_t01">
    <property type="protein sequence ID" value="PgR138_g004_t01"/>
    <property type="gene ID" value="PgR138_g004"/>
</dbReference>
<evidence type="ECO:0000313" key="2">
    <source>
        <dbReference type="WBParaSite" id="PgR138_g004_t01"/>
    </source>
</evidence>
<organism evidence="1 2">
    <name type="scientific">Parascaris univalens</name>
    <name type="common">Nematode worm</name>
    <dbReference type="NCBI Taxonomy" id="6257"/>
    <lineage>
        <taxon>Eukaryota</taxon>
        <taxon>Metazoa</taxon>
        <taxon>Ecdysozoa</taxon>
        <taxon>Nematoda</taxon>
        <taxon>Chromadorea</taxon>
        <taxon>Rhabditida</taxon>
        <taxon>Spirurina</taxon>
        <taxon>Ascaridomorpha</taxon>
        <taxon>Ascaridoidea</taxon>
        <taxon>Ascarididae</taxon>
        <taxon>Parascaris</taxon>
    </lineage>
</organism>
<protein>
    <submittedName>
        <fullName evidence="2">Homeobox domain-containing protein</fullName>
    </submittedName>
</protein>
<keyword evidence="1" id="KW-1185">Reference proteome</keyword>
<dbReference type="Proteomes" id="UP000887569">
    <property type="component" value="Unplaced"/>
</dbReference>
<proteinExistence type="predicted"/>